<dbReference type="OrthoDB" id="9796019at2"/>
<protein>
    <recommendedName>
        <fullName evidence="3">Tetracyclin repressor-like C-terminal domain-containing protein</fullName>
    </recommendedName>
</protein>
<accession>A0A8I0NZZ4</accession>
<proteinExistence type="predicted"/>
<feature type="domain" description="Tetracyclin repressor-like C-terminal" evidence="3">
    <location>
        <begin position="19"/>
        <end position="113"/>
    </location>
</feature>
<dbReference type="RefSeq" id="WP_046918974.1">
    <property type="nucleotide sequence ID" value="NZ_JADBGF010000001.1"/>
</dbReference>
<organism evidence="4 5">
    <name type="scientific">Streptomyces stelliscabiei</name>
    <dbReference type="NCBI Taxonomy" id="146820"/>
    <lineage>
        <taxon>Bacteria</taxon>
        <taxon>Bacillati</taxon>
        <taxon>Actinomycetota</taxon>
        <taxon>Actinomycetes</taxon>
        <taxon>Kitasatosporales</taxon>
        <taxon>Streptomycetaceae</taxon>
        <taxon>Streptomyces</taxon>
    </lineage>
</organism>
<dbReference type="SUPFAM" id="SSF48498">
    <property type="entry name" value="Tetracyclin repressor-like, C-terminal domain"/>
    <property type="match status" value="1"/>
</dbReference>
<keyword evidence="5" id="KW-1185">Reference proteome</keyword>
<comment type="caution">
    <text evidence="4">The sequence shown here is derived from an EMBL/GenBank/DDBJ whole genome shotgun (WGS) entry which is preliminary data.</text>
</comment>
<dbReference type="InterPro" id="IPR011075">
    <property type="entry name" value="TetR_C"/>
</dbReference>
<evidence type="ECO:0000313" key="4">
    <source>
        <dbReference type="EMBL" id="MBE1597011.1"/>
    </source>
</evidence>
<name>A0A8I0NZZ4_9ACTN</name>
<reference evidence="4 5" key="1">
    <citation type="submission" date="2020-10" db="EMBL/GenBank/DDBJ databases">
        <title>Sequencing the genomes of 1000 actinobacteria strains.</title>
        <authorList>
            <person name="Klenk H.-P."/>
        </authorList>
    </citation>
    <scope>NUCLEOTIDE SEQUENCE [LARGE SCALE GENOMIC DNA]</scope>
    <source>
        <strain evidence="4 5">DSM 41803</strain>
    </source>
</reference>
<evidence type="ECO:0000256" key="2">
    <source>
        <dbReference type="ARBA" id="ARBA00023163"/>
    </source>
</evidence>
<dbReference type="Pfam" id="PF16859">
    <property type="entry name" value="TetR_C_11"/>
    <property type="match status" value="1"/>
</dbReference>
<evidence type="ECO:0000256" key="1">
    <source>
        <dbReference type="ARBA" id="ARBA00023015"/>
    </source>
</evidence>
<keyword evidence="1" id="KW-0805">Transcription regulation</keyword>
<dbReference type="Gene3D" id="1.10.357.10">
    <property type="entry name" value="Tetracycline Repressor, domain 2"/>
    <property type="match status" value="1"/>
</dbReference>
<dbReference type="AlphaFoldDB" id="A0A8I0NZZ4"/>
<sequence length="118" mass="13035">MARPDHITVRDANVYRRWKSRAELAAEALHDTARQEPELCGLIRRRYVDSLHQVIEGVLAHAVERGDLPPRQADPSGGRSMAVSAAVALLLHWGLVRDRRVSGDDIAAIVGDVLMPLL</sequence>
<keyword evidence="2" id="KW-0804">Transcription</keyword>
<gene>
    <name evidence="4" type="ORF">H4687_003140</name>
</gene>
<dbReference type="InterPro" id="IPR036271">
    <property type="entry name" value="Tet_transcr_reg_TetR-rel_C_sf"/>
</dbReference>
<evidence type="ECO:0000313" key="5">
    <source>
        <dbReference type="Proteomes" id="UP000629287"/>
    </source>
</evidence>
<evidence type="ECO:0000259" key="3">
    <source>
        <dbReference type="Pfam" id="PF16859"/>
    </source>
</evidence>
<dbReference type="EMBL" id="JADBGF010000001">
    <property type="protein sequence ID" value="MBE1597011.1"/>
    <property type="molecule type" value="Genomic_DNA"/>
</dbReference>
<dbReference type="Proteomes" id="UP000629287">
    <property type="component" value="Unassembled WGS sequence"/>
</dbReference>
<dbReference type="GeneID" id="86827716"/>